<dbReference type="Pfam" id="PF09819">
    <property type="entry name" value="ABC_cobalt"/>
    <property type="match status" value="1"/>
</dbReference>
<reference evidence="3" key="1">
    <citation type="submission" date="2015-10" db="EMBL/GenBank/DDBJ databases">
        <title>Genome of Paenibacillus bovis sp. nov.</title>
        <authorList>
            <person name="Wu Z."/>
            <person name="Gao C."/>
            <person name="Liu Z."/>
            <person name="Zheng H."/>
        </authorList>
    </citation>
    <scope>NUCLEOTIDE SEQUENCE [LARGE SCALE GENOMIC DNA]</scope>
    <source>
        <strain evidence="3">BD3526</strain>
    </source>
</reference>
<dbReference type="InterPro" id="IPR017195">
    <property type="entry name" value="ABC_thiamin-permease_prd"/>
</dbReference>
<keyword evidence="1" id="KW-0812">Transmembrane</keyword>
<feature type="transmembrane region" description="Helical" evidence="1">
    <location>
        <begin position="52"/>
        <end position="72"/>
    </location>
</feature>
<proteinExistence type="predicted"/>
<feature type="transmembrane region" description="Helical" evidence="1">
    <location>
        <begin position="21"/>
        <end position="40"/>
    </location>
</feature>
<sequence length="200" mass="21715">MSNVMNRSVNKTLQSFTTMEIVLMALLATANAVMTMYLSGVNQLLSSIGGPIMTSSITGLYMIYGLLAYYIIRKPGTAVITYALGALVQCFVGTSYGIASALAAAFCYMVIAELIFGLLRYRRWSMGVMMLVGGAMVPIWFLVAVQMFGYSKWGMTVLSIAMIVRIASGVILCGMLTVIFGKAIGKTGLLRRFAAFSRER</sequence>
<evidence type="ECO:0000256" key="1">
    <source>
        <dbReference type="SAM" id="Phobius"/>
    </source>
</evidence>
<evidence type="ECO:0000313" key="2">
    <source>
        <dbReference type="EMBL" id="ANF95489.1"/>
    </source>
</evidence>
<dbReference type="OrthoDB" id="8017424at2"/>
<feature type="transmembrane region" description="Helical" evidence="1">
    <location>
        <begin position="79"/>
        <end position="96"/>
    </location>
</feature>
<evidence type="ECO:0000313" key="3">
    <source>
        <dbReference type="Proteomes" id="UP000078148"/>
    </source>
</evidence>
<protein>
    <submittedName>
        <fullName evidence="2">Uncharacterized protein</fullName>
    </submittedName>
</protein>
<keyword evidence="1" id="KW-1133">Transmembrane helix</keyword>
<keyword evidence="3" id="KW-1185">Reference proteome</keyword>
<dbReference type="KEGG" id="pbv:AR543_05325"/>
<gene>
    <name evidence="2" type="ORF">AR543_05325</name>
</gene>
<dbReference type="AlphaFoldDB" id="A0A172ZD84"/>
<organism evidence="2 3">
    <name type="scientific">Paenibacillus bovis</name>
    <dbReference type="NCBI Taxonomy" id="1616788"/>
    <lineage>
        <taxon>Bacteria</taxon>
        <taxon>Bacillati</taxon>
        <taxon>Bacillota</taxon>
        <taxon>Bacilli</taxon>
        <taxon>Bacillales</taxon>
        <taxon>Paenibacillaceae</taxon>
        <taxon>Paenibacillus</taxon>
    </lineage>
</organism>
<feature type="transmembrane region" description="Helical" evidence="1">
    <location>
        <begin position="102"/>
        <end position="121"/>
    </location>
</feature>
<dbReference type="Proteomes" id="UP000078148">
    <property type="component" value="Chromosome"/>
</dbReference>
<feature type="transmembrane region" description="Helical" evidence="1">
    <location>
        <begin position="155"/>
        <end position="181"/>
    </location>
</feature>
<accession>A0A172ZD84</accession>
<dbReference type="STRING" id="1616788.AR543_05325"/>
<keyword evidence="1" id="KW-0472">Membrane</keyword>
<dbReference type="RefSeq" id="WP_060532452.1">
    <property type="nucleotide sequence ID" value="NZ_CP013023.1"/>
</dbReference>
<dbReference type="EMBL" id="CP013023">
    <property type="protein sequence ID" value="ANF95489.1"/>
    <property type="molecule type" value="Genomic_DNA"/>
</dbReference>
<name>A0A172ZD84_9BACL</name>
<feature type="transmembrane region" description="Helical" evidence="1">
    <location>
        <begin position="128"/>
        <end position="149"/>
    </location>
</feature>
<reference evidence="2 3" key="2">
    <citation type="journal article" date="2016" name="Int. J. Syst. Evol. Microbiol.">
        <title>Paenibacillus bovis sp. nov., isolated from raw yak (Bos grunniens) milk.</title>
        <authorList>
            <person name="Gao C."/>
            <person name="Han J."/>
            <person name="Liu Z."/>
            <person name="Xu X."/>
            <person name="Hang F."/>
            <person name="Wu Z."/>
        </authorList>
    </citation>
    <scope>NUCLEOTIDE SEQUENCE [LARGE SCALE GENOMIC DNA]</scope>
    <source>
        <strain evidence="2 3">BD3526</strain>
    </source>
</reference>